<dbReference type="PANTHER" id="PTHR44757">
    <property type="entry name" value="DIGUANYLATE CYCLASE DGCP"/>
    <property type="match status" value="1"/>
</dbReference>
<dbReference type="CDD" id="cd01949">
    <property type="entry name" value="GGDEF"/>
    <property type="match status" value="1"/>
</dbReference>
<dbReference type="SUPFAM" id="SSF141868">
    <property type="entry name" value="EAL domain-like"/>
    <property type="match status" value="1"/>
</dbReference>
<dbReference type="InterPro" id="IPR000160">
    <property type="entry name" value="GGDEF_dom"/>
</dbReference>
<dbReference type="InterPro" id="IPR035965">
    <property type="entry name" value="PAS-like_dom_sf"/>
</dbReference>
<dbReference type="Pfam" id="PF00990">
    <property type="entry name" value="GGDEF"/>
    <property type="match status" value="1"/>
</dbReference>
<dbReference type="PROSITE" id="PS50883">
    <property type="entry name" value="EAL"/>
    <property type="match status" value="1"/>
</dbReference>
<dbReference type="AlphaFoldDB" id="A0AAW9PVA2"/>
<feature type="domain" description="EAL" evidence="1">
    <location>
        <begin position="329"/>
        <end position="583"/>
    </location>
</feature>
<dbReference type="InterPro" id="IPR029787">
    <property type="entry name" value="Nucleotide_cyclase"/>
</dbReference>
<comment type="caution">
    <text evidence="3">The sequence shown here is derived from an EMBL/GenBank/DDBJ whole genome shotgun (WGS) entry which is preliminary data.</text>
</comment>
<dbReference type="SUPFAM" id="SSF55785">
    <property type="entry name" value="PYP-like sensor domain (PAS domain)"/>
    <property type="match status" value="1"/>
</dbReference>
<proteinExistence type="predicted"/>
<evidence type="ECO:0000313" key="4">
    <source>
        <dbReference type="Proteomes" id="UP001333818"/>
    </source>
</evidence>
<dbReference type="Gene3D" id="3.30.450.20">
    <property type="entry name" value="PAS domain"/>
    <property type="match status" value="1"/>
</dbReference>
<gene>
    <name evidence="3" type="ORF">V2H45_01545</name>
</gene>
<protein>
    <submittedName>
        <fullName evidence="3">EAL domain-containing protein</fullName>
    </submittedName>
</protein>
<dbReference type="NCBIfam" id="TIGR00254">
    <property type="entry name" value="GGDEF"/>
    <property type="match status" value="1"/>
</dbReference>
<dbReference type="PANTHER" id="PTHR44757:SF2">
    <property type="entry name" value="BIOFILM ARCHITECTURE MAINTENANCE PROTEIN MBAA"/>
    <property type="match status" value="1"/>
</dbReference>
<dbReference type="SUPFAM" id="SSF55073">
    <property type="entry name" value="Nucleotide cyclase"/>
    <property type="match status" value="1"/>
</dbReference>
<dbReference type="InterPro" id="IPR043128">
    <property type="entry name" value="Rev_trsase/Diguanyl_cyclase"/>
</dbReference>
<dbReference type="CDD" id="cd01948">
    <property type="entry name" value="EAL"/>
    <property type="match status" value="1"/>
</dbReference>
<sequence length="600" mass="66985">MLVFVNVAIVQWIKHLRSEYKLTQEALHIANDRIQVSLETVPGIASWISSDLHYLGVNRHLADLLNLPQELLIGKEIGFLHPDSEFSEFIRYFFSIDEMEANKEVMTEIHGVPMHFLIVAQKYNQNQSALVLGIDITARKHAESALAQAEAKYRYEACFDSLTGLLNRKQFNQELQASLLKAEEQFGSIAILFLDLDRFQIVNDSLGHMVGDRLLQAVSQRLRDAVGEGNLVARWGGDEFTILLLDVRTIEDAVNRAKIVLDTLKPSFTIDGYSMRTSGSIGISLYPFDGKNGDTLIKNADAALYYAKAQGRNNFQTYSHKMNSDSFTLLALRSSMHTAIENHEFVIHFQPKVNAETSEITGVEALIRWQHPELGLISPSQFIPLAEDNGLIVTIGEWLLRNVCKQSQAWQDAGLKPVTVGVNLSARQFLQPNLVMTIANILAETGLAPQWLELEITESLAMNDLDYTSSVLEKLYEMGVQIAIDDFGTGHSSLSALKKFPIHTLKIDRSFIQEIASNPHDKAIVGAIVSLAKGLNLNVVVEGVETIDQLNCLRSLECDQVQGFFFSPPMPVELITEMLALDTIPTEFNPIDKLSTQPSF</sequence>
<dbReference type="Pfam" id="PF00563">
    <property type="entry name" value="EAL"/>
    <property type="match status" value="1"/>
</dbReference>
<dbReference type="SMART" id="SM00267">
    <property type="entry name" value="GGDEF"/>
    <property type="match status" value="1"/>
</dbReference>
<dbReference type="InterPro" id="IPR001633">
    <property type="entry name" value="EAL_dom"/>
</dbReference>
<reference evidence="3" key="1">
    <citation type="submission" date="2024-01" db="EMBL/GenBank/DDBJ databases">
        <title>Bank of Algae and Cyanobacteria of the Azores (BACA) strain genomes.</title>
        <authorList>
            <person name="Luz R."/>
            <person name="Cordeiro R."/>
            <person name="Fonseca A."/>
            <person name="Goncalves V."/>
        </authorList>
    </citation>
    <scope>NUCLEOTIDE SEQUENCE</scope>
    <source>
        <strain evidence="3">BACA0141</strain>
    </source>
</reference>
<accession>A0AAW9PVA2</accession>
<evidence type="ECO:0000259" key="1">
    <source>
        <dbReference type="PROSITE" id="PS50883"/>
    </source>
</evidence>
<dbReference type="EMBL" id="JAZBJZ010000003">
    <property type="protein sequence ID" value="MEE3715424.1"/>
    <property type="molecule type" value="Genomic_DNA"/>
</dbReference>
<dbReference type="Gene3D" id="3.20.20.450">
    <property type="entry name" value="EAL domain"/>
    <property type="match status" value="1"/>
</dbReference>
<organism evidence="3 4">
    <name type="scientific">Tumidithrix elongata BACA0141</name>
    <dbReference type="NCBI Taxonomy" id="2716417"/>
    <lineage>
        <taxon>Bacteria</taxon>
        <taxon>Bacillati</taxon>
        <taxon>Cyanobacteriota</taxon>
        <taxon>Cyanophyceae</taxon>
        <taxon>Pseudanabaenales</taxon>
        <taxon>Pseudanabaenaceae</taxon>
        <taxon>Tumidithrix</taxon>
        <taxon>Tumidithrix elongata</taxon>
    </lineage>
</organism>
<feature type="domain" description="GGDEF" evidence="2">
    <location>
        <begin position="187"/>
        <end position="320"/>
    </location>
</feature>
<evidence type="ECO:0000313" key="3">
    <source>
        <dbReference type="EMBL" id="MEE3715424.1"/>
    </source>
</evidence>
<evidence type="ECO:0000259" key="2">
    <source>
        <dbReference type="PROSITE" id="PS50887"/>
    </source>
</evidence>
<dbReference type="InterPro" id="IPR035919">
    <property type="entry name" value="EAL_sf"/>
</dbReference>
<dbReference type="FunFam" id="3.20.20.450:FF:000001">
    <property type="entry name" value="Cyclic di-GMP phosphodiesterase yahA"/>
    <property type="match status" value="1"/>
</dbReference>
<dbReference type="SMART" id="SM00052">
    <property type="entry name" value="EAL"/>
    <property type="match status" value="1"/>
</dbReference>
<dbReference type="PROSITE" id="PS50887">
    <property type="entry name" value="GGDEF"/>
    <property type="match status" value="1"/>
</dbReference>
<name>A0AAW9PVA2_9CYAN</name>
<dbReference type="InterPro" id="IPR052155">
    <property type="entry name" value="Biofilm_reg_signaling"/>
</dbReference>
<keyword evidence="4" id="KW-1185">Reference proteome</keyword>
<dbReference type="Proteomes" id="UP001333818">
    <property type="component" value="Unassembled WGS sequence"/>
</dbReference>
<dbReference type="Gene3D" id="3.30.70.270">
    <property type="match status" value="1"/>
</dbReference>